<evidence type="ECO:0000256" key="1">
    <source>
        <dbReference type="SAM" id="Coils"/>
    </source>
</evidence>
<reference evidence="3" key="2">
    <citation type="journal article" date="2021" name="PeerJ">
        <title>Extensive microbial diversity within the chicken gut microbiome revealed by metagenomics and culture.</title>
        <authorList>
            <person name="Gilroy R."/>
            <person name="Ravi A."/>
            <person name="Getino M."/>
            <person name="Pursley I."/>
            <person name="Horton D.L."/>
            <person name="Alikhan N.F."/>
            <person name="Baker D."/>
            <person name="Gharbi K."/>
            <person name="Hall N."/>
            <person name="Watson M."/>
            <person name="Adriaenssens E.M."/>
            <person name="Foster-Nyarko E."/>
            <person name="Jarju S."/>
            <person name="Secka A."/>
            <person name="Antonio M."/>
            <person name="Oren A."/>
            <person name="Chaudhuri R.R."/>
            <person name="La Ragione R."/>
            <person name="Hildebrand F."/>
            <person name="Pallen M.J."/>
        </authorList>
    </citation>
    <scope>NUCLEOTIDE SEQUENCE</scope>
    <source>
        <strain evidence="3">10669</strain>
    </source>
</reference>
<keyword evidence="2" id="KW-1133">Transmembrane helix</keyword>
<evidence type="ECO:0000313" key="4">
    <source>
        <dbReference type="Proteomes" id="UP000886812"/>
    </source>
</evidence>
<organism evidence="3 4">
    <name type="scientific">Candidatus Spyradosoma merdigallinarum</name>
    <dbReference type="NCBI Taxonomy" id="2840950"/>
    <lineage>
        <taxon>Bacteria</taxon>
        <taxon>Pseudomonadati</taxon>
        <taxon>Verrucomicrobiota</taxon>
        <taxon>Opitutia</taxon>
        <taxon>Opitutia incertae sedis</taxon>
        <taxon>Candidatus Spyradosoma</taxon>
    </lineage>
</organism>
<name>A0A9D1T1F6_9BACT</name>
<keyword evidence="2" id="KW-0812">Transmembrane</keyword>
<dbReference type="EMBL" id="DVOG01000071">
    <property type="protein sequence ID" value="HIV04047.1"/>
    <property type="molecule type" value="Genomic_DNA"/>
</dbReference>
<protein>
    <submittedName>
        <fullName evidence="3">Uncharacterized protein</fullName>
    </submittedName>
</protein>
<dbReference type="Proteomes" id="UP000886812">
    <property type="component" value="Unassembled WGS sequence"/>
</dbReference>
<gene>
    <name evidence="3" type="ORF">IAC75_02715</name>
</gene>
<evidence type="ECO:0000313" key="3">
    <source>
        <dbReference type="EMBL" id="HIV04047.1"/>
    </source>
</evidence>
<dbReference type="AlphaFoldDB" id="A0A9D1T1F6"/>
<proteinExistence type="predicted"/>
<sequence length="257" mass="28185">MGKIKAAIFGAGIGGVVLGPIGALAGGALGLLLEHLDEGENEEAIDDSDEAAITLSPDGVKLNESNMTIPWDKVYSVRLDEEDDTINVHFVGGLFVFSENYDFEEGWDNFYRDARAIGADLDEDDLRNAVMQSNGIEILKAEWERRVTSALIANRAFDDASPEEAIYAFTSYSALVAINFGKVYVELANTLRCQIVNPGEVKALLEYWLSIMQKLNQNNTKSRREIRDLRTLIQELEIAAIPDSSPNALPDSAATVL</sequence>
<reference evidence="3" key="1">
    <citation type="submission" date="2020-10" db="EMBL/GenBank/DDBJ databases">
        <authorList>
            <person name="Gilroy R."/>
        </authorList>
    </citation>
    <scope>NUCLEOTIDE SEQUENCE</scope>
    <source>
        <strain evidence="3">10669</strain>
    </source>
</reference>
<keyword evidence="1" id="KW-0175">Coiled coil</keyword>
<accession>A0A9D1T1F6</accession>
<comment type="caution">
    <text evidence="3">The sequence shown here is derived from an EMBL/GenBank/DDBJ whole genome shotgun (WGS) entry which is preliminary data.</text>
</comment>
<feature type="coiled-coil region" evidence="1">
    <location>
        <begin position="212"/>
        <end position="239"/>
    </location>
</feature>
<feature type="transmembrane region" description="Helical" evidence="2">
    <location>
        <begin position="7"/>
        <end position="33"/>
    </location>
</feature>
<evidence type="ECO:0000256" key="2">
    <source>
        <dbReference type="SAM" id="Phobius"/>
    </source>
</evidence>
<keyword evidence="2" id="KW-0472">Membrane</keyword>